<evidence type="ECO:0000313" key="3">
    <source>
        <dbReference type="Proteomes" id="UP000717585"/>
    </source>
</evidence>
<evidence type="ECO:0000256" key="1">
    <source>
        <dbReference type="SAM" id="MobiDB-lite"/>
    </source>
</evidence>
<protein>
    <submittedName>
        <fullName evidence="2">Uncharacterized protein</fullName>
    </submittedName>
</protein>
<proteinExistence type="predicted"/>
<dbReference type="AlphaFoldDB" id="A0A8J6B0Y7"/>
<feature type="region of interest" description="Disordered" evidence="1">
    <location>
        <begin position="1"/>
        <end position="54"/>
    </location>
</feature>
<reference evidence="2" key="1">
    <citation type="submission" date="2021-05" db="EMBL/GenBank/DDBJ databases">
        <title>A free-living protist that lacks canonical eukaryotic 1 DNA replication and segregation systems.</title>
        <authorList>
            <person name="Salas-Leiva D.E."/>
            <person name="Tromer E.C."/>
            <person name="Curtis B.A."/>
            <person name="Jerlstrom-Hultqvist J."/>
            <person name="Kolisko M."/>
            <person name="Yi Z."/>
            <person name="Salas-Leiva J.S."/>
            <person name="Gallot-Lavallee L."/>
            <person name="Kops G.J.P.L."/>
            <person name="Archibald J.M."/>
            <person name="Simpson A.G.B."/>
            <person name="Roger A.J."/>
        </authorList>
    </citation>
    <scope>NUCLEOTIDE SEQUENCE</scope>
    <source>
        <strain evidence="2">BICM</strain>
    </source>
</reference>
<organism evidence="2 3">
    <name type="scientific">Carpediemonas membranifera</name>
    <dbReference type="NCBI Taxonomy" id="201153"/>
    <lineage>
        <taxon>Eukaryota</taxon>
        <taxon>Metamonada</taxon>
        <taxon>Carpediemonas-like organisms</taxon>
        <taxon>Carpediemonas</taxon>
    </lineage>
</organism>
<sequence length="312" mass="33192">MAECQTSGSWLSIYTRPDPSPVLLRHRPGPDLRRPPERGRLPHRPHRGGDHLRADEPELLVRVAAQAVPAEGCGQPVAVVRVCPDGRDDLGEVPLDVLALVVDEDAVGPAAVRPHEHPQELAIEVVVQEGAAHLPGKRDRERRGALLRVDVKVGAKPRPDRASVVQPAVSHGECRKLLVEPNAVDWERKPGERAYGCSVAEPELAEAVVPTDKCLGPTDQRGLAEAAIQGSGHKVDGQSDRGEVLDEPIGQPDPEGAVNVAAAGHHARRGDNKSVCSASQEANGEVGLAPVRQGLLELRDAGCGLKRHAGRG</sequence>
<feature type="compositionally biased region" description="Basic and acidic residues" evidence="1">
    <location>
        <begin position="28"/>
        <end position="40"/>
    </location>
</feature>
<comment type="caution">
    <text evidence="2">The sequence shown here is derived from an EMBL/GenBank/DDBJ whole genome shotgun (WGS) entry which is preliminary data.</text>
</comment>
<gene>
    <name evidence="2" type="ORF">J8273_1289</name>
</gene>
<dbReference type="EMBL" id="JAHDYR010000004">
    <property type="protein sequence ID" value="KAG9396950.1"/>
    <property type="molecule type" value="Genomic_DNA"/>
</dbReference>
<accession>A0A8J6B0Y7</accession>
<feature type="compositionally biased region" description="Basic and acidic residues" evidence="1">
    <location>
        <begin position="233"/>
        <end position="244"/>
    </location>
</feature>
<evidence type="ECO:0000313" key="2">
    <source>
        <dbReference type="EMBL" id="KAG9396950.1"/>
    </source>
</evidence>
<feature type="region of interest" description="Disordered" evidence="1">
    <location>
        <begin position="228"/>
        <end position="255"/>
    </location>
</feature>
<dbReference type="Proteomes" id="UP000717585">
    <property type="component" value="Unassembled WGS sequence"/>
</dbReference>
<name>A0A8J6B0Y7_9EUKA</name>
<keyword evidence="3" id="KW-1185">Reference proteome</keyword>
<feature type="compositionally biased region" description="Polar residues" evidence="1">
    <location>
        <begin position="1"/>
        <end position="12"/>
    </location>
</feature>